<reference evidence="3" key="1">
    <citation type="journal article" date="2019" name="Int. J. Syst. Evol. Microbiol.">
        <title>The Global Catalogue of Microorganisms (GCM) 10K type strain sequencing project: providing services to taxonomists for standard genome sequencing and annotation.</title>
        <authorList>
            <consortium name="The Broad Institute Genomics Platform"/>
            <consortium name="The Broad Institute Genome Sequencing Center for Infectious Disease"/>
            <person name="Wu L."/>
            <person name="Ma J."/>
        </authorList>
    </citation>
    <scope>NUCLEOTIDE SEQUENCE [LARGE SCALE GENOMIC DNA]</scope>
    <source>
        <strain evidence="3">CGMCC 1.15419</strain>
    </source>
</reference>
<evidence type="ECO:0000313" key="2">
    <source>
        <dbReference type="EMBL" id="GGF52596.1"/>
    </source>
</evidence>
<protein>
    <submittedName>
        <fullName evidence="2">Uncharacterized protein</fullName>
    </submittedName>
</protein>
<comment type="caution">
    <text evidence="2">The sequence shown here is derived from an EMBL/GenBank/DDBJ whole genome shotgun (WGS) entry which is preliminary data.</text>
</comment>
<feature type="region of interest" description="Disordered" evidence="1">
    <location>
        <begin position="1"/>
        <end position="26"/>
    </location>
</feature>
<sequence>MGIGFAAKSVGAPLPQQAQTDRRRGPPVLRVHSLGMAPPVPHVACRLSLWIAAAAGGISIP</sequence>
<dbReference type="EMBL" id="BMIV01000001">
    <property type="protein sequence ID" value="GGF52596.1"/>
    <property type="molecule type" value="Genomic_DNA"/>
</dbReference>
<organism evidence="2 3">
    <name type="scientific">Paracoccus acridae</name>
    <dbReference type="NCBI Taxonomy" id="1795310"/>
    <lineage>
        <taxon>Bacteria</taxon>
        <taxon>Pseudomonadati</taxon>
        <taxon>Pseudomonadota</taxon>
        <taxon>Alphaproteobacteria</taxon>
        <taxon>Rhodobacterales</taxon>
        <taxon>Paracoccaceae</taxon>
        <taxon>Paracoccus</taxon>
    </lineage>
</organism>
<proteinExistence type="predicted"/>
<name>A0ABQ1VBS7_9RHOB</name>
<gene>
    <name evidence="2" type="ORF">GCM10011402_00750</name>
</gene>
<accession>A0ABQ1VBS7</accession>
<evidence type="ECO:0000313" key="3">
    <source>
        <dbReference type="Proteomes" id="UP000640509"/>
    </source>
</evidence>
<keyword evidence="3" id="KW-1185">Reference proteome</keyword>
<dbReference type="Proteomes" id="UP000640509">
    <property type="component" value="Unassembled WGS sequence"/>
</dbReference>
<evidence type="ECO:0000256" key="1">
    <source>
        <dbReference type="SAM" id="MobiDB-lite"/>
    </source>
</evidence>